<evidence type="ECO:0000313" key="2">
    <source>
        <dbReference type="Proteomes" id="UP000001305"/>
    </source>
</evidence>
<keyword evidence="2" id="KW-1185">Reference proteome</keyword>
<dbReference type="RefSeq" id="YP_239299.1">
    <property type="nucleotide sequence ID" value="NC_007024.1"/>
</dbReference>
<protein>
    <recommendedName>
        <fullName evidence="3">DksA C4-type domain-containing protein</fullName>
    </recommendedName>
</protein>
<reference evidence="1 2" key="1">
    <citation type="submission" date="2005-03" db="EMBL/GenBank/DDBJ databases">
        <title>Sequencing of bacteriophage Xp15 from Xanthomonas campestris pv. pelargonii and identification of the lysis genes.</title>
        <authorList>
            <person name="Ramadugu C."/>
            <person name="Gabriel D.W."/>
        </authorList>
    </citation>
    <scope>NUCLEOTIDE SEQUENCE [LARGE SCALE GENOMIC DNA]</scope>
</reference>
<sequence length="77" mass="8953">MERITDESDLASKLEELAKEDAIQKVLRDGKVPSDWVSPDCYDCDQEIPKDRLATGAFRCIHCQTKFEFNQRNYKGR</sequence>
<evidence type="ECO:0008006" key="3">
    <source>
        <dbReference type="Google" id="ProtNLM"/>
    </source>
</evidence>
<dbReference type="KEGG" id="vg:5076575"/>
<name>Q52PP5_9CAUD</name>
<evidence type="ECO:0000313" key="1">
    <source>
        <dbReference type="EMBL" id="AAX84870.1"/>
    </source>
</evidence>
<dbReference type="GeneID" id="5076575"/>
<accession>Q52PP5</accession>
<dbReference type="OrthoDB" id="24362at10239"/>
<proteinExistence type="predicted"/>
<dbReference type="Proteomes" id="UP000001305">
    <property type="component" value="Segment"/>
</dbReference>
<organism evidence="1 2">
    <name type="scientific">Xanthomonas phage Xp15</name>
    <dbReference type="NCBI Taxonomy" id="322855"/>
    <lineage>
        <taxon>Viruses</taxon>
        <taxon>Duplodnaviria</taxon>
        <taxon>Heunggongvirae</taxon>
        <taxon>Uroviricota</taxon>
        <taxon>Caudoviricetes</taxon>
        <taxon>Alachuavirus</taxon>
        <taxon>Alachuavirus Xp15</taxon>
    </lineage>
</organism>
<dbReference type="EMBL" id="AY986977">
    <property type="protein sequence ID" value="AAX84870.1"/>
    <property type="molecule type" value="Genomic_DNA"/>
</dbReference>